<name>J9CKG9_9ZZZZ</name>
<protein>
    <submittedName>
        <fullName evidence="2">Acyltransferase family protein</fullName>
    </submittedName>
</protein>
<evidence type="ECO:0000313" key="2">
    <source>
        <dbReference type="EMBL" id="EJX00541.1"/>
    </source>
</evidence>
<sequence>MSASTSPSHQKVPAKLTPTGKKASTISPSRHTGPIMLIGIDYPSKTITCTKTIMPSGDIDKDMREIKLYFKNFKGKHLNNFTIGDIDKP</sequence>
<gene>
    <name evidence="2" type="ORF">EVA_11353</name>
</gene>
<evidence type="ECO:0000256" key="1">
    <source>
        <dbReference type="SAM" id="MobiDB-lite"/>
    </source>
</evidence>
<dbReference type="AlphaFoldDB" id="J9CKG9"/>
<proteinExistence type="predicted"/>
<comment type="caution">
    <text evidence="2">The sequence shown here is derived from an EMBL/GenBank/DDBJ whole genome shotgun (WGS) entry which is preliminary data.</text>
</comment>
<accession>J9CKG9</accession>
<keyword evidence="2" id="KW-0012">Acyltransferase</keyword>
<dbReference type="EMBL" id="AMCI01003327">
    <property type="protein sequence ID" value="EJX00541.1"/>
    <property type="molecule type" value="Genomic_DNA"/>
</dbReference>
<organism evidence="2">
    <name type="scientific">gut metagenome</name>
    <dbReference type="NCBI Taxonomy" id="749906"/>
    <lineage>
        <taxon>unclassified sequences</taxon>
        <taxon>metagenomes</taxon>
        <taxon>organismal metagenomes</taxon>
    </lineage>
</organism>
<feature type="region of interest" description="Disordered" evidence="1">
    <location>
        <begin position="1"/>
        <end position="30"/>
    </location>
</feature>
<dbReference type="GO" id="GO:0016746">
    <property type="term" value="F:acyltransferase activity"/>
    <property type="evidence" value="ECO:0007669"/>
    <property type="project" value="UniProtKB-KW"/>
</dbReference>
<reference evidence="2" key="1">
    <citation type="journal article" date="2012" name="PLoS ONE">
        <title>Gene sets for utilization of primary and secondary nutrition supplies in the distal gut of endangered iberian lynx.</title>
        <authorList>
            <person name="Alcaide M."/>
            <person name="Messina E."/>
            <person name="Richter M."/>
            <person name="Bargiela R."/>
            <person name="Peplies J."/>
            <person name="Huws S.A."/>
            <person name="Newbold C.J."/>
            <person name="Golyshin P.N."/>
            <person name="Simon M.A."/>
            <person name="Lopez G."/>
            <person name="Yakimov M.M."/>
            <person name="Ferrer M."/>
        </authorList>
    </citation>
    <scope>NUCLEOTIDE SEQUENCE</scope>
</reference>
<keyword evidence="2" id="KW-0808">Transferase</keyword>